<feature type="domain" description="HNH nuclease" evidence="1">
    <location>
        <begin position="148"/>
        <end position="199"/>
    </location>
</feature>
<keyword evidence="3" id="KW-1185">Reference proteome</keyword>
<protein>
    <submittedName>
        <fullName evidence="2">Restriction endonuclease</fullName>
    </submittedName>
</protein>
<dbReference type="GO" id="GO:0004519">
    <property type="term" value="F:endonuclease activity"/>
    <property type="evidence" value="ECO:0007669"/>
    <property type="project" value="UniProtKB-KW"/>
</dbReference>
<keyword evidence="2" id="KW-0540">Nuclease</keyword>
<comment type="caution">
    <text evidence="2">The sequence shown here is derived from an EMBL/GenBank/DDBJ whole genome shotgun (WGS) entry which is preliminary data.</text>
</comment>
<dbReference type="InterPro" id="IPR003615">
    <property type="entry name" value="HNH_nuc"/>
</dbReference>
<name>A0A2N7TQ31_9GAMM</name>
<evidence type="ECO:0000313" key="3">
    <source>
        <dbReference type="Proteomes" id="UP000235346"/>
    </source>
</evidence>
<keyword evidence="2" id="KW-0378">Hydrolase</keyword>
<dbReference type="RefSeq" id="WP_102627183.1">
    <property type="nucleotide sequence ID" value="NZ_PDOH01000055.1"/>
</dbReference>
<accession>A0A2N7TQ31</accession>
<evidence type="ECO:0000313" key="2">
    <source>
        <dbReference type="EMBL" id="PMR70285.1"/>
    </source>
</evidence>
<dbReference type="AlphaFoldDB" id="A0A2N7TQ31"/>
<dbReference type="Pfam" id="PF13391">
    <property type="entry name" value="HNH_2"/>
    <property type="match status" value="1"/>
</dbReference>
<dbReference type="OrthoDB" id="529575at2"/>
<sequence length="254" mass="29082">MTTERMAWTDRDRLQVLSLYCRLTFGQLHRGRPEVIQLAERMGRSVNSVAMKLSNYASLDPEVLALGKKGLSGASQQDRLLWQRFIAEPEAVACECEEAWLSLHGEMEQGEGGWEPDYMGRDVVGLQKRRVGQPLFRKAVMIRYDTRCVITGVRHEDLLIASHIVPWQERPESRLDPANGLCLNALHDRAFDKGLMGIDSEGRIRISRELAESHLNGRLKDQLMDLDGQPLDLPPTTSPNREYLAWHFRECFRQ</sequence>
<keyword evidence="2" id="KW-0255">Endonuclease</keyword>
<proteinExistence type="predicted"/>
<evidence type="ECO:0000259" key="1">
    <source>
        <dbReference type="Pfam" id="PF13391"/>
    </source>
</evidence>
<gene>
    <name evidence="2" type="ORF">C1H66_07000</name>
</gene>
<dbReference type="Proteomes" id="UP000235346">
    <property type="component" value="Unassembled WGS sequence"/>
</dbReference>
<reference evidence="2 3" key="1">
    <citation type="submission" date="2018-01" db="EMBL/GenBank/DDBJ databases">
        <title>Halomonas endophytica sp. nov., isolated from storage liquid in the stems of Populus euphratica.</title>
        <authorList>
            <person name="Chen C."/>
        </authorList>
    </citation>
    <scope>NUCLEOTIDE SEQUENCE [LARGE SCALE GENOMIC DNA]</scope>
    <source>
        <strain evidence="2 3">DSM 26881</strain>
    </source>
</reference>
<dbReference type="EMBL" id="PNRE01000033">
    <property type="protein sequence ID" value="PMR70285.1"/>
    <property type="molecule type" value="Genomic_DNA"/>
</dbReference>
<organism evidence="2 3">
    <name type="scientific">Halomonas heilongjiangensis</name>
    <dbReference type="NCBI Taxonomy" id="1387883"/>
    <lineage>
        <taxon>Bacteria</taxon>
        <taxon>Pseudomonadati</taxon>
        <taxon>Pseudomonadota</taxon>
        <taxon>Gammaproteobacteria</taxon>
        <taxon>Oceanospirillales</taxon>
        <taxon>Halomonadaceae</taxon>
        <taxon>Halomonas</taxon>
    </lineage>
</organism>